<evidence type="ECO:0000313" key="8">
    <source>
        <dbReference type="Proteomes" id="UP000681343"/>
    </source>
</evidence>
<feature type="domain" description="ABC-2 type transporter transmembrane" evidence="6">
    <location>
        <begin position="459"/>
        <end position="661"/>
    </location>
</feature>
<dbReference type="Proteomes" id="UP000681343">
    <property type="component" value="Chromosome"/>
</dbReference>
<keyword evidence="8" id="KW-1185">Reference proteome</keyword>
<evidence type="ECO:0000259" key="6">
    <source>
        <dbReference type="Pfam" id="PF12698"/>
    </source>
</evidence>
<dbReference type="EMBL" id="AP023415">
    <property type="protein sequence ID" value="BCK78245.1"/>
    <property type="molecule type" value="Genomic_DNA"/>
</dbReference>
<feature type="transmembrane region" description="Helical" evidence="5">
    <location>
        <begin position="641"/>
        <end position="662"/>
    </location>
</feature>
<dbReference type="KEGG" id="vfa:MM35RIKEN_04370"/>
<gene>
    <name evidence="7" type="primary">pip</name>
    <name evidence="7" type="ORF">MM35RIKEN_04370</name>
</gene>
<evidence type="ECO:0000256" key="3">
    <source>
        <dbReference type="ARBA" id="ARBA00022989"/>
    </source>
</evidence>
<comment type="subcellular location">
    <subcellularLocation>
        <location evidence="1">Membrane</location>
        <topology evidence="1">Multi-pass membrane protein</topology>
    </subcellularLocation>
</comment>
<organism evidence="7 8">
    <name type="scientific">Vescimonas fastidiosa</name>
    <dbReference type="NCBI Taxonomy" id="2714353"/>
    <lineage>
        <taxon>Bacteria</taxon>
        <taxon>Bacillati</taxon>
        <taxon>Bacillota</taxon>
        <taxon>Clostridia</taxon>
        <taxon>Eubacteriales</taxon>
        <taxon>Oscillospiraceae</taxon>
        <taxon>Vescimonas</taxon>
    </lineage>
</organism>
<dbReference type="GO" id="GO:0016020">
    <property type="term" value="C:membrane"/>
    <property type="evidence" value="ECO:0007669"/>
    <property type="project" value="UniProtKB-SubCell"/>
</dbReference>
<reference evidence="7" key="1">
    <citation type="submission" date="2020-09" db="EMBL/GenBank/DDBJ databases">
        <title>New species isolated from human feces.</title>
        <authorList>
            <person name="Kitahara M."/>
            <person name="Shigeno Y."/>
            <person name="Shime M."/>
            <person name="Matsumoto Y."/>
            <person name="Nakamura S."/>
            <person name="Motooka D."/>
            <person name="Fukuoka S."/>
            <person name="Nishikawa H."/>
            <person name="Benno Y."/>
        </authorList>
    </citation>
    <scope>NUCLEOTIDE SEQUENCE</scope>
    <source>
        <strain evidence="7">MM35</strain>
    </source>
</reference>
<keyword evidence="2 5" id="KW-0812">Transmembrane</keyword>
<feature type="transmembrane region" description="Helical" evidence="5">
    <location>
        <begin position="488"/>
        <end position="507"/>
    </location>
</feature>
<name>A0A810PVG0_9FIRM</name>
<dbReference type="AlphaFoldDB" id="A0A810PVG0"/>
<dbReference type="RefSeq" id="WP_212818881.1">
    <property type="nucleotide sequence ID" value="NZ_AP023415.1"/>
</dbReference>
<dbReference type="InterPro" id="IPR017501">
    <property type="entry name" value="Phage_infect_YhgE_C"/>
</dbReference>
<dbReference type="Pfam" id="PF12698">
    <property type="entry name" value="ABC2_membrane_3"/>
    <property type="match status" value="2"/>
</dbReference>
<feature type="transmembrane region" description="Helical" evidence="5">
    <location>
        <begin position="20"/>
        <end position="38"/>
    </location>
</feature>
<dbReference type="GO" id="GO:0140359">
    <property type="term" value="F:ABC-type transporter activity"/>
    <property type="evidence" value="ECO:0007669"/>
    <property type="project" value="InterPro"/>
</dbReference>
<feature type="domain" description="ABC-2 type transporter transmembrane" evidence="6">
    <location>
        <begin position="19"/>
        <end position="178"/>
    </location>
</feature>
<evidence type="ECO:0000313" key="7">
    <source>
        <dbReference type="EMBL" id="BCK78245.1"/>
    </source>
</evidence>
<feature type="transmembrane region" description="Helical" evidence="5">
    <location>
        <begin position="527"/>
        <end position="548"/>
    </location>
</feature>
<keyword evidence="3 5" id="KW-1133">Transmembrane helix</keyword>
<dbReference type="NCBIfam" id="TIGR03062">
    <property type="entry name" value="pip_yhgE_Cterm"/>
    <property type="match status" value="1"/>
</dbReference>
<evidence type="ECO:0000256" key="2">
    <source>
        <dbReference type="ARBA" id="ARBA00022692"/>
    </source>
</evidence>
<accession>A0A810PVG0</accession>
<keyword evidence="4 5" id="KW-0472">Membrane</keyword>
<protein>
    <submittedName>
        <fullName evidence="7">ABC transporter</fullName>
    </submittedName>
</protein>
<dbReference type="Gene3D" id="3.40.1710.10">
    <property type="entry name" value="abc type-2 transporter like domain"/>
    <property type="match status" value="1"/>
</dbReference>
<evidence type="ECO:0000256" key="4">
    <source>
        <dbReference type="ARBA" id="ARBA00023136"/>
    </source>
</evidence>
<dbReference type="PANTHER" id="PTHR43077:SF10">
    <property type="entry name" value="TRANSPORT PERMEASE PROTEIN"/>
    <property type="match status" value="1"/>
</dbReference>
<dbReference type="InterPro" id="IPR013525">
    <property type="entry name" value="ABC2_TM"/>
</dbReference>
<dbReference type="PANTHER" id="PTHR43077">
    <property type="entry name" value="TRANSPORT PERMEASE YVFS-RELATED"/>
    <property type="match status" value="1"/>
</dbReference>
<sequence>MRQILNIFINDLRAVGRQFFAIVIMLAICILPALYAWFNIYANTDPYGSTKNIAIAVASDDPGVTLDDGSYVNMAQEVMDDLAAKTTIHWIVTDSVQEAIDGVYAGDTYAAVILSEDFTARMTDLSTAVSSGGAGMTYYENGKKNAVASKITQTAVTSLQQDVRAKYLGNLFSQLYSDTTELTGSANIAQAAEQVSQHIAALGAKLRTYSNVIGNILGDSVALDQLTQGGGLTFEGADTWQQQIENSTALLSQVQEQSGQAASALTGSLEDLESALQQAAKGDQAALTDAAQAAKDAQTKVQNIRSVLAHLSRLDGVSQTLTLLDTAELHLQQIRTVIEDKAVTNEQIQTCLEAMPSLEKLAAGEIRADLEQIAGGVKNAATDVQPLLKAMETMKQDIVPAIDAVQGSKDDAVAALGCLQVVLGGLADRMDELSKLAAACSSSDLLHQLDTALSGDASRFGAFLASPVEVESETVYPVKNYGTAMTPFYSVLAIWVGGVILVALIQVHPDRKKFPTATDNQCYFGRLLLFLLIGQLQAAVIVLGDIYLLKCQCLHPGMLFLAAGLASFTFVTLIYSLTVSFGDIGKAIVVVVMVVQIAGSSGSYPIEILPEIFEKIYRFFPFPYAINAMREAICGTYEMDYAVYLLELLIFAVLAFCIGLLVRKPFIGTNHFVSEKLEETELM</sequence>
<feature type="transmembrane region" description="Helical" evidence="5">
    <location>
        <begin position="587"/>
        <end position="606"/>
    </location>
</feature>
<evidence type="ECO:0000256" key="1">
    <source>
        <dbReference type="ARBA" id="ARBA00004141"/>
    </source>
</evidence>
<feature type="transmembrane region" description="Helical" evidence="5">
    <location>
        <begin position="554"/>
        <end position="575"/>
    </location>
</feature>
<evidence type="ECO:0000256" key="5">
    <source>
        <dbReference type="SAM" id="Phobius"/>
    </source>
</evidence>
<dbReference type="InterPro" id="IPR051328">
    <property type="entry name" value="T7SS_ABC-Transporter"/>
</dbReference>
<proteinExistence type="predicted"/>